<protein>
    <submittedName>
        <fullName evidence="1">DUF393 domain-containing protein</fullName>
    </submittedName>
</protein>
<gene>
    <name evidence="1" type="ORF">KB213_04435</name>
</gene>
<dbReference type="EMBL" id="JAGRQH010000002">
    <property type="protein sequence ID" value="MBR0559306.1"/>
    <property type="molecule type" value="Genomic_DNA"/>
</dbReference>
<keyword evidence="2" id="KW-1185">Reference proteome</keyword>
<reference evidence="1 2" key="1">
    <citation type="submission" date="2021-04" db="EMBL/GenBank/DDBJ databases">
        <title>The complete genome sequence of Neokomagataea sp. TBRC 2177.</title>
        <authorList>
            <person name="Charoenyingcharoen P."/>
            <person name="Yukphan P."/>
        </authorList>
    </citation>
    <scope>NUCLEOTIDE SEQUENCE [LARGE SCALE GENOMIC DNA]</scope>
    <source>
        <strain evidence="1 2">TBRC 2177</strain>
    </source>
</reference>
<organism evidence="1 2">
    <name type="scientific">Neokomagataea anthophila</name>
    <dbReference type="NCBI Taxonomy" id="2826925"/>
    <lineage>
        <taxon>Bacteria</taxon>
        <taxon>Pseudomonadati</taxon>
        <taxon>Pseudomonadota</taxon>
        <taxon>Alphaproteobacteria</taxon>
        <taxon>Acetobacterales</taxon>
        <taxon>Acetobacteraceae</taxon>
        <taxon>Neokomagataea</taxon>
    </lineage>
</organism>
<proteinExistence type="predicted"/>
<comment type="caution">
    <text evidence="1">The sequence shown here is derived from an EMBL/GenBank/DDBJ whole genome shotgun (WGS) entry which is preliminary data.</text>
</comment>
<sequence>MERLVLWYDGGCPLCLREIALMRRLDRGKRIDFVDLMGASGACPVERALMLQRLHAQKGDVLYSGAAAFAAMWREIPLLRWLGLLAQNRIVLWVLEWGYGRFLTIRPYLQKMLRLG</sequence>
<evidence type="ECO:0000313" key="2">
    <source>
        <dbReference type="Proteomes" id="UP000677812"/>
    </source>
</evidence>
<dbReference type="Pfam" id="PF04134">
    <property type="entry name" value="DCC1-like"/>
    <property type="match status" value="1"/>
</dbReference>
<name>A0ABS5E675_9PROT</name>
<accession>A0ABS5E675</accession>
<dbReference type="InterPro" id="IPR007263">
    <property type="entry name" value="DCC1-like"/>
</dbReference>
<dbReference type="Proteomes" id="UP000677812">
    <property type="component" value="Unassembled WGS sequence"/>
</dbReference>
<evidence type="ECO:0000313" key="1">
    <source>
        <dbReference type="EMBL" id="MBR0559306.1"/>
    </source>
</evidence>